<sequence>MAPDLQWDAKPKVRTINQMRKITALTTCWAAIAGLTAYADPSDQEMPPSGTPATATVAVADPSSLPEANDPFAAALAIMSGEASARADAGTELPPAILDSLHSGEHSAVPSVELAGGKVSSFRIDAEGVAPITVSEIGGLRVGETAVDTHFIEIAGKDGITAGTYTLIDYEGLIGGAGFSGLVLRNTADLQAKLVHNTAETKIELVISEGPTPDSFKAAGRIGNLIASNLRSILGQAGAYFLGDRSVNG</sequence>
<dbReference type="Proteomes" id="UP001207930">
    <property type="component" value="Unassembled WGS sequence"/>
</dbReference>
<evidence type="ECO:0000313" key="1">
    <source>
        <dbReference type="EMBL" id="MCW1886841.1"/>
    </source>
</evidence>
<proteinExistence type="predicted"/>
<dbReference type="EMBL" id="JAPDDS010000012">
    <property type="protein sequence ID" value="MCW1886841.1"/>
    <property type="molecule type" value="Genomic_DNA"/>
</dbReference>
<accession>A0ABT3FTE0</accession>
<gene>
    <name evidence="1" type="ORF">OKA04_19025</name>
</gene>
<name>A0ABT3FTE0_9BACT</name>
<keyword evidence="2" id="KW-1185">Reference proteome</keyword>
<protein>
    <submittedName>
        <fullName evidence="1">Uncharacterized protein</fullName>
    </submittedName>
</protein>
<reference evidence="1 2" key="1">
    <citation type="submission" date="2022-10" db="EMBL/GenBank/DDBJ databases">
        <title>Luteolibacter flavescens strain MCCC 1K03193, whole genome shotgun sequencing project.</title>
        <authorList>
            <person name="Zhao G."/>
            <person name="Shen L."/>
        </authorList>
    </citation>
    <scope>NUCLEOTIDE SEQUENCE [LARGE SCALE GENOMIC DNA]</scope>
    <source>
        <strain evidence="1 2">MCCC 1K03193</strain>
    </source>
</reference>
<organism evidence="1 2">
    <name type="scientific">Luteolibacter flavescens</name>
    <dbReference type="NCBI Taxonomy" id="1859460"/>
    <lineage>
        <taxon>Bacteria</taxon>
        <taxon>Pseudomonadati</taxon>
        <taxon>Verrucomicrobiota</taxon>
        <taxon>Verrucomicrobiia</taxon>
        <taxon>Verrucomicrobiales</taxon>
        <taxon>Verrucomicrobiaceae</taxon>
        <taxon>Luteolibacter</taxon>
    </lineage>
</organism>
<evidence type="ECO:0000313" key="2">
    <source>
        <dbReference type="Proteomes" id="UP001207930"/>
    </source>
</evidence>
<comment type="caution">
    <text evidence="1">The sequence shown here is derived from an EMBL/GenBank/DDBJ whole genome shotgun (WGS) entry which is preliminary data.</text>
</comment>